<dbReference type="InterPro" id="IPR022625">
    <property type="entry name" value="TypeI_RM_Rsu_C"/>
</dbReference>
<gene>
    <name evidence="2" type="ORF">I5M07_05675</name>
</gene>
<proteinExistence type="predicted"/>
<reference evidence="2" key="1">
    <citation type="submission" date="2020-12" db="EMBL/GenBank/DDBJ databases">
        <title>Bacterial novel species Flavobacterium sp. SE-1-e isolated from soil.</title>
        <authorList>
            <person name="Jung H.-Y."/>
        </authorList>
    </citation>
    <scope>NUCLEOTIDE SEQUENCE</scope>
    <source>
        <strain evidence="2">SE-1-e</strain>
    </source>
</reference>
<evidence type="ECO:0000259" key="1">
    <source>
        <dbReference type="Pfam" id="PF12008"/>
    </source>
</evidence>
<accession>A0A934PL38</accession>
<evidence type="ECO:0000313" key="2">
    <source>
        <dbReference type="EMBL" id="MBK0369324.1"/>
    </source>
</evidence>
<feature type="domain" description="Type I restriction enzyme R protein C-terminal" evidence="1">
    <location>
        <begin position="5"/>
        <end position="87"/>
    </location>
</feature>
<keyword evidence="3" id="KW-1185">Reference proteome</keyword>
<comment type="caution">
    <text evidence="2">The sequence shown here is derived from an EMBL/GenBank/DDBJ whole genome shotgun (WGS) entry which is preliminary data.</text>
</comment>
<sequence>MPLLEEDTAIEEAYAAFRIEEQQKAFNQFVVDEKLNADKLKKLTEDYLFAQRIPTKQEAVDVLENQPSMLQRAKVGDYILSKFLTFIDIFFND</sequence>
<dbReference type="Pfam" id="PF12008">
    <property type="entry name" value="EcoR124_C"/>
    <property type="match status" value="1"/>
</dbReference>
<organism evidence="2 3">
    <name type="scientific">Flavobacterium agrisoli</name>
    <dbReference type="NCBI Taxonomy" id="2793066"/>
    <lineage>
        <taxon>Bacteria</taxon>
        <taxon>Pseudomonadati</taxon>
        <taxon>Bacteroidota</taxon>
        <taxon>Flavobacteriia</taxon>
        <taxon>Flavobacteriales</taxon>
        <taxon>Flavobacteriaceae</taxon>
        <taxon>Flavobacterium</taxon>
    </lineage>
</organism>
<name>A0A934PL38_9FLAO</name>
<dbReference type="RefSeq" id="WP_200105255.1">
    <property type="nucleotide sequence ID" value="NZ_JAEHFV010000002.1"/>
</dbReference>
<protein>
    <recommendedName>
        <fullName evidence="1">Type I restriction enzyme R protein C-terminal domain-containing protein</fullName>
    </recommendedName>
</protein>
<evidence type="ECO:0000313" key="3">
    <source>
        <dbReference type="Proteomes" id="UP000609172"/>
    </source>
</evidence>
<dbReference type="AlphaFoldDB" id="A0A934PL38"/>
<dbReference type="Proteomes" id="UP000609172">
    <property type="component" value="Unassembled WGS sequence"/>
</dbReference>
<dbReference type="EMBL" id="JAEHFV010000002">
    <property type="protein sequence ID" value="MBK0369324.1"/>
    <property type="molecule type" value="Genomic_DNA"/>
</dbReference>